<protein>
    <recommendedName>
        <fullName evidence="6">DUF1310 family protein</fullName>
    </recommendedName>
</protein>
<evidence type="ECO:0000256" key="2">
    <source>
        <dbReference type="SAM" id="Phobius"/>
    </source>
</evidence>
<keyword evidence="5" id="KW-1185">Reference proteome</keyword>
<gene>
    <name evidence="3" type="ORF">A5880_000579</name>
    <name evidence="4" type="ORF">A5880_002857</name>
</gene>
<dbReference type="Proteomes" id="UP000195139">
    <property type="component" value="Unassembled WGS sequence"/>
</dbReference>
<dbReference type="AlphaFoldDB" id="A0A242C7B3"/>
<evidence type="ECO:0008006" key="6">
    <source>
        <dbReference type="Google" id="ProtNLM"/>
    </source>
</evidence>
<reference evidence="3 5" key="2">
    <citation type="submission" date="2018-07" db="EMBL/GenBank/DDBJ databases">
        <title>The Genome Sequence of Enterococcus sp. DIV0659b.</title>
        <authorList>
            <consortium name="The Broad Institute Genomics Platform"/>
            <consortium name="The Broad Institute Genomic Center for Infectious Diseases"/>
            <person name="Earl A."/>
            <person name="Manson A."/>
            <person name="Schwartman J."/>
            <person name="Gilmore M."/>
            <person name="Abouelleil A."/>
            <person name="Cao P."/>
            <person name="Chapman S."/>
            <person name="Cusick C."/>
            <person name="Shea T."/>
            <person name="Young S."/>
            <person name="Neafsey D."/>
            <person name="Nusbaum C."/>
            <person name="Birren B."/>
        </authorList>
    </citation>
    <scope>NUCLEOTIDE SEQUENCE [LARGE SCALE GENOMIC DNA]</scope>
    <source>
        <strain evidence="3 5">4G2_DIV0659</strain>
    </source>
</reference>
<dbReference type="InterPro" id="IPR010738">
    <property type="entry name" value="DUF1310"/>
</dbReference>
<reference evidence="4" key="1">
    <citation type="submission" date="2017-05" db="EMBL/GenBank/DDBJ databases">
        <title>The Genome Sequence of Enterococcus sp. 4G2_DIV0659.</title>
        <authorList>
            <consortium name="The Broad Institute Genomics Platform"/>
            <consortium name="The Broad Institute Genomic Center for Infectious Diseases"/>
            <person name="Earl A."/>
            <person name="Manson A."/>
            <person name="Schwartman J."/>
            <person name="Gilmore M."/>
            <person name="Abouelleil A."/>
            <person name="Cao P."/>
            <person name="Chapman S."/>
            <person name="Cusick C."/>
            <person name="Shea T."/>
            <person name="Young S."/>
            <person name="Neafsey D."/>
            <person name="Nusbaum C."/>
            <person name="Birren B."/>
        </authorList>
    </citation>
    <scope>NUCLEOTIDE SEQUENCE [LARGE SCALE GENOMIC DNA]</scope>
    <source>
        <strain evidence="4">4G2_DIV0659</strain>
    </source>
</reference>
<keyword evidence="2" id="KW-1133">Transmembrane helix</keyword>
<dbReference type="EMBL" id="NGLE02000001">
    <property type="protein sequence ID" value="MEI5993038.1"/>
    <property type="molecule type" value="Genomic_DNA"/>
</dbReference>
<dbReference type="Pfam" id="PF07006">
    <property type="entry name" value="DUF1310"/>
    <property type="match status" value="1"/>
</dbReference>
<dbReference type="OrthoDB" id="2235740at2"/>
<sequence length="135" mass="15306">MKKITGKRFLISSIVIISVLIIGVGGKVYMDNKRFNDEMMNAVKSRQAKKVFEESLKNLDSKALTSEGVIQSYEIDYESIRHNPMGGIMNKLIINKNKNLYVRITLSKNSDNELEESGGGVSEELTELLDKENRY</sequence>
<dbReference type="EMBL" id="NGLE01000004">
    <property type="protein sequence ID" value="OTO05682.1"/>
    <property type="molecule type" value="Genomic_DNA"/>
</dbReference>
<comment type="caution">
    <text evidence="4">The sequence shown here is derived from an EMBL/GenBank/DDBJ whole genome shotgun (WGS) entry which is preliminary data.</text>
</comment>
<accession>A0A242C7B3</accession>
<keyword evidence="2" id="KW-0812">Transmembrane</keyword>
<evidence type="ECO:0000256" key="1">
    <source>
        <dbReference type="SAM" id="MobiDB-lite"/>
    </source>
</evidence>
<name>A0A242C7B3_9ENTE</name>
<evidence type="ECO:0000313" key="5">
    <source>
        <dbReference type="Proteomes" id="UP000195139"/>
    </source>
</evidence>
<feature type="transmembrane region" description="Helical" evidence="2">
    <location>
        <begin position="9"/>
        <end position="30"/>
    </location>
</feature>
<dbReference type="RefSeq" id="WP_086331709.1">
    <property type="nucleotide sequence ID" value="NZ_NGLE02000001.1"/>
</dbReference>
<organism evidence="4">
    <name type="scientific">Candidatus Enterococcus mansonii</name>
    <dbReference type="NCBI Taxonomy" id="1834181"/>
    <lineage>
        <taxon>Bacteria</taxon>
        <taxon>Bacillati</taxon>
        <taxon>Bacillota</taxon>
        <taxon>Bacilli</taxon>
        <taxon>Lactobacillales</taxon>
        <taxon>Enterococcaceae</taxon>
        <taxon>Enterococcus</taxon>
    </lineage>
</organism>
<feature type="region of interest" description="Disordered" evidence="1">
    <location>
        <begin position="111"/>
        <end position="135"/>
    </location>
</feature>
<keyword evidence="2" id="KW-0472">Membrane</keyword>
<dbReference type="STRING" id="1834181.A5880_002857"/>
<evidence type="ECO:0000313" key="3">
    <source>
        <dbReference type="EMBL" id="MEI5993038.1"/>
    </source>
</evidence>
<proteinExistence type="predicted"/>
<evidence type="ECO:0000313" key="4">
    <source>
        <dbReference type="EMBL" id="OTO05682.1"/>
    </source>
</evidence>